<gene>
    <name evidence="2" type="ORF">POL72_04815</name>
</gene>
<sequence length="111" mass="11789">MEKLLARASPGQARESTIRTARRGALGPAAPANLAGRAAAALATPSADRLLLDQLSTAPPRVLPGGAPRVDLAQRLLDQGLLRESVADAILHHQYHPYVLTWVVEEAKEPS</sequence>
<evidence type="ECO:0000313" key="2">
    <source>
        <dbReference type="EMBL" id="MDC0677051.1"/>
    </source>
</evidence>
<dbReference type="EMBL" id="JAQNDK010000001">
    <property type="protein sequence ID" value="MDC0677051.1"/>
    <property type="molecule type" value="Genomic_DNA"/>
</dbReference>
<evidence type="ECO:0000313" key="3">
    <source>
        <dbReference type="Proteomes" id="UP001217485"/>
    </source>
</evidence>
<dbReference type="Proteomes" id="UP001217485">
    <property type="component" value="Unassembled WGS sequence"/>
</dbReference>
<accession>A0ABT5BSB0</accession>
<dbReference type="RefSeq" id="WP_272093823.1">
    <property type="nucleotide sequence ID" value="NZ_JAQNDK010000001.1"/>
</dbReference>
<organism evidence="2 3">
    <name type="scientific">Sorangium atrum</name>
    <dbReference type="NCBI Taxonomy" id="2995308"/>
    <lineage>
        <taxon>Bacteria</taxon>
        <taxon>Pseudomonadati</taxon>
        <taxon>Myxococcota</taxon>
        <taxon>Polyangia</taxon>
        <taxon>Polyangiales</taxon>
        <taxon>Polyangiaceae</taxon>
        <taxon>Sorangium</taxon>
    </lineage>
</organism>
<comment type="caution">
    <text evidence="2">The sequence shown here is derived from an EMBL/GenBank/DDBJ whole genome shotgun (WGS) entry which is preliminary data.</text>
</comment>
<name>A0ABT5BSB0_9BACT</name>
<feature type="region of interest" description="Disordered" evidence="1">
    <location>
        <begin position="1"/>
        <end position="25"/>
    </location>
</feature>
<protein>
    <submittedName>
        <fullName evidence="2">Uncharacterized protein</fullName>
    </submittedName>
</protein>
<keyword evidence="3" id="KW-1185">Reference proteome</keyword>
<proteinExistence type="predicted"/>
<reference evidence="2 3" key="1">
    <citation type="submission" date="2023-01" db="EMBL/GenBank/DDBJ databases">
        <title>Minimal conservation of predation-associated metabolite biosynthetic gene clusters underscores biosynthetic potential of Myxococcota including descriptions for ten novel species: Archangium lansinium sp. nov., Myxococcus landrumus sp. nov., Nannocystis bai.</title>
        <authorList>
            <person name="Ahearne A."/>
            <person name="Stevens C."/>
            <person name="Dowd S."/>
        </authorList>
    </citation>
    <scope>NUCLEOTIDE SEQUENCE [LARGE SCALE GENOMIC DNA]</scope>
    <source>
        <strain evidence="2 3">WIWO2</strain>
    </source>
</reference>
<evidence type="ECO:0000256" key="1">
    <source>
        <dbReference type="SAM" id="MobiDB-lite"/>
    </source>
</evidence>